<name>A0A2S9IEC9_9GAMM</name>
<evidence type="ECO:0000256" key="8">
    <source>
        <dbReference type="RuleBase" id="RU365088"/>
    </source>
</evidence>
<feature type="transmembrane region" description="Helical" evidence="8">
    <location>
        <begin position="107"/>
        <end position="128"/>
    </location>
</feature>
<dbReference type="GO" id="GO:0042910">
    <property type="term" value="F:xenobiotic transmembrane transporter activity"/>
    <property type="evidence" value="ECO:0007669"/>
    <property type="project" value="InterPro"/>
</dbReference>
<feature type="transmembrane region" description="Helical" evidence="8">
    <location>
        <begin position="313"/>
        <end position="334"/>
    </location>
</feature>
<feature type="transmembrane region" description="Helical" evidence="8">
    <location>
        <begin position="140"/>
        <end position="164"/>
    </location>
</feature>
<dbReference type="EMBL" id="PDET01000004">
    <property type="protein sequence ID" value="PRD16094.1"/>
    <property type="molecule type" value="Genomic_DNA"/>
</dbReference>
<sequence length="399" mass="41838">MSDVKTHDAGRISPALIVLLSLLTALDAMAIDMYLPGMPDMAVAFNTDAGRMQLTLAIFLAGLAIGQALYGPLLDRYGRRTPVLAGMALFSAASFGAAAATSVEILMVMRFLQALGASAGLVSPRAIVSDRYSDGEAAKIFTILMQVMMIAPVVAPVVGGYVLGLGDWRLIFMMLGVLGTAGFFWCAASLPDSLPLAKRTPLHPRSILRAYAAVFKNRRYMLYTIASGVALGSLFNYIATSSFIFTHFYALTPQSFSYIFALNALVSIVAGFISVWLLNLGMSARAVTILGLGLHAGMGLLLAVVLVMHGVTAVGFTVMLAAAMGSLGLIYGNIMALVMQNAGSSAGVAASVMGALQYLISSLIGYLISLFPQGPLSLALSILLCGLLAIALCTQVRDA</sequence>
<feature type="transmembrane region" description="Helical" evidence="8">
    <location>
        <begin position="83"/>
        <end position="101"/>
    </location>
</feature>
<dbReference type="InterPro" id="IPR036259">
    <property type="entry name" value="MFS_trans_sf"/>
</dbReference>
<dbReference type="InterPro" id="IPR001958">
    <property type="entry name" value="Tet-R_TetA/multi-R_MdtG-like"/>
</dbReference>
<dbReference type="InterPro" id="IPR004812">
    <property type="entry name" value="Efflux_drug-R_Bcr/CmlA"/>
</dbReference>
<feature type="transmembrane region" description="Helical" evidence="8">
    <location>
        <begin position="258"/>
        <end position="279"/>
    </location>
</feature>
<comment type="caution">
    <text evidence="10">The sequence shown here is derived from an EMBL/GenBank/DDBJ whole genome shotgun (WGS) entry which is preliminary data.</text>
</comment>
<evidence type="ECO:0000256" key="3">
    <source>
        <dbReference type="ARBA" id="ARBA00022448"/>
    </source>
</evidence>
<dbReference type="Gene3D" id="1.20.1720.10">
    <property type="entry name" value="Multidrug resistance protein D"/>
    <property type="match status" value="1"/>
</dbReference>
<dbReference type="AlphaFoldDB" id="A0A2S9IEC9"/>
<dbReference type="Pfam" id="PF07690">
    <property type="entry name" value="MFS_1"/>
    <property type="match status" value="1"/>
</dbReference>
<dbReference type="SUPFAM" id="SSF103473">
    <property type="entry name" value="MFS general substrate transporter"/>
    <property type="match status" value="1"/>
</dbReference>
<evidence type="ECO:0000313" key="10">
    <source>
        <dbReference type="EMBL" id="PRD16094.1"/>
    </source>
</evidence>
<feature type="transmembrane region" description="Helical" evidence="8">
    <location>
        <begin position="286"/>
        <end position="307"/>
    </location>
</feature>
<dbReference type="RefSeq" id="WP_105592227.1">
    <property type="nucleotide sequence ID" value="NZ_PDET01000004.1"/>
</dbReference>
<feature type="domain" description="Major facilitator superfamily (MFS) profile" evidence="9">
    <location>
        <begin position="13"/>
        <end position="397"/>
    </location>
</feature>
<dbReference type="InterPro" id="IPR020846">
    <property type="entry name" value="MFS_dom"/>
</dbReference>
<dbReference type="PANTHER" id="PTHR23502:SF132">
    <property type="entry name" value="POLYAMINE TRANSPORTER 2-RELATED"/>
    <property type="match status" value="1"/>
</dbReference>
<evidence type="ECO:0000256" key="5">
    <source>
        <dbReference type="ARBA" id="ARBA00022692"/>
    </source>
</evidence>
<dbReference type="Proteomes" id="UP000239181">
    <property type="component" value="Unassembled WGS sequence"/>
</dbReference>
<organism evidence="10 11">
    <name type="scientific">Pantoea coffeiphila</name>
    <dbReference type="NCBI Taxonomy" id="1465635"/>
    <lineage>
        <taxon>Bacteria</taxon>
        <taxon>Pseudomonadati</taxon>
        <taxon>Pseudomonadota</taxon>
        <taxon>Gammaproteobacteria</taxon>
        <taxon>Enterobacterales</taxon>
        <taxon>Erwiniaceae</taxon>
        <taxon>Pantoea</taxon>
    </lineage>
</organism>
<comment type="subcellular location">
    <subcellularLocation>
        <location evidence="8">Cell inner membrane</location>
        <topology evidence="8">Multi-pass membrane protein</topology>
    </subcellularLocation>
    <subcellularLocation>
        <location evidence="1">Cell membrane</location>
        <topology evidence="1">Multi-pass membrane protein</topology>
    </subcellularLocation>
</comment>
<keyword evidence="7 8" id="KW-0472">Membrane</keyword>
<feature type="transmembrane region" description="Helical" evidence="8">
    <location>
        <begin position="170"/>
        <end position="190"/>
    </location>
</feature>
<keyword evidence="4" id="KW-1003">Cell membrane</keyword>
<evidence type="ECO:0000256" key="2">
    <source>
        <dbReference type="ARBA" id="ARBA00006236"/>
    </source>
</evidence>
<comment type="caution">
    <text evidence="8">Lacks conserved residue(s) required for the propagation of feature annotation.</text>
</comment>
<evidence type="ECO:0000313" key="11">
    <source>
        <dbReference type="Proteomes" id="UP000239181"/>
    </source>
</evidence>
<feature type="transmembrane region" description="Helical" evidence="8">
    <location>
        <begin position="374"/>
        <end position="393"/>
    </location>
</feature>
<dbReference type="GO" id="GO:0005886">
    <property type="term" value="C:plasma membrane"/>
    <property type="evidence" value="ECO:0007669"/>
    <property type="project" value="UniProtKB-SubCell"/>
</dbReference>
<dbReference type="PRINTS" id="PR01035">
    <property type="entry name" value="TCRTETA"/>
</dbReference>
<dbReference type="GO" id="GO:1990961">
    <property type="term" value="P:xenobiotic detoxification by transmembrane export across the plasma membrane"/>
    <property type="evidence" value="ECO:0007669"/>
    <property type="project" value="InterPro"/>
</dbReference>
<dbReference type="NCBIfam" id="TIGR00710">
    <property type="entry name" value="efflux_Bcr_CflA"/>
    <property type="match status" value="1"/>
</dbReference>
<evidence type="ECO:0000256" key="1">
    <source>
        <dbReference type="ARBA" id="ARBA00004651"/>
    </source>
</evidence>
<dbReference type="InterPro" id="IPR011701">
    <property type="entry name" value="MFS"/>
</dbReference>
<comment type="similarity">
    <text evidence="2 8">Belongs to the major facilitator superfamily. Bcr/CmlA family.</text>
</comment>
<keyword evidence="6 8" id="KW-1133">Transmembrane helix</keyword>
<evidence type="ECO:0000259" key="9">
    <source>
        <dbReference type="PROSITE" id="PS50850"/>
    </source>
</evidence>
<evidence type="ECO:0000256" key="7">
    <source>
        <dbReference type="ARBA" id="ARBA00023136"/>
    </source>
</evidence>
<keyword evidence="8" id="KW-0997">Cell inner membrane</keyword>
<dbReference type="CDD" id="cd17320">
    <property type="entry name" value="MFS_MdfA_MDR_like"/>
    <property type="match status" value="1"/>
</dbReference>
<reference evidence="10 11" key="1">
    <citation type="submission" date="2017-10" db="EMBL/GenBank/DDBJ databases">
        <title>Draft genome of two endophytic bacteria isolated from 'guarana' Paullinia cupana (Mart.) Ducke.</title>
        <authorList>
            <person name="Siqueira K.A."/>
            <person name="Liotti R.G."/>
            <person name="Mendes T.A."/>
            <person name="Soares M.A."/>
        </authorList>
    </citation>
    <scope>NUCLEOTIDE SEQUENCE [LARGE SCALE GENOMIC DNA]</scope>
    <source>
        <strain evidence="10 11">342</strain>
    </source>
</reference>
<evidence type="ECO:0000256" key="6">
    <source>
        <dbReference type="ARBA" id="ARBA00022989"/>
    </source>
</evidence>
<evidence type="ECO:0000256" key="4">
    <source>
        <dbReference type="ARBA" id="ARBA00022475"/>
    </source>
</evidence>
<protein>
    <recommendedName>
        <fullName evidence="8">Bcr/CflA family efflux transporter</fullName>
    </recommendedName>
</protein>
<gene>
    <name evidence="10" type="ORF">CQW29_08155</name>
</gene>
<keyword evidence="11" id="KW-1185">Reference proteome</keyword>
<dbReference type="PANTHER" id="PTHR23502">
    <property type="entry name" value="MAJOR FACILITATOR SUPERFAMILY"/>
    <property type="match status" value="1"/>
</dbReference>
<dbReference type="OrthoDB" id="9814303at2"/>
<keyword evidence="3 8" id="KW-0813">Transport</keyword>
<dbReference type="PROSITE" id="PS50850">
    <property type="entry name" value="MFS"/>
    <property type="match status" value="1"/>
</dbReference>
<keyword evidence="5 8" id="KW-0812">Transmembrane</keyword>
<accession>A0A2S9IEC9</accession>
<feature type="transmembrane region" description="Helical" evidence="8">
    <location>
        <begin position="346"/>
        <end position="368"/>
    </location>
</feature>
<feature type="transmembrane region" description="Helical" evidence="8">
    <location>
        <begin position="220"/>
        <end position="238"/>
    </location>
</feature>
<proteinExistence type="inferred from homology"/>
<feature type="transmembrane region" description="Helical" evidence="8">
    <location>
        <begin position="54"/>
        <end position="71"/>
    </location>
</feature>